<reference evidence="2" key="1">
    <citation type="submission" date="2016-04" db="EMBL/GenBank/DDBJ databases">
        <title>Draft genome sequence of Paludibacter jiangxiensis strain NM7.</title>
        <authorList>
            <person name="Qiu Y."/>
            <person name="Matsuura N."/>
            <person name="Ohashi A."/>
            <person name="Tourlousse M.D."/>
            <person name="Sekiguchi Y."/>
        </authorList>
    </citation>
    <scope>NUCLEOTIDE SEQUENCE [LARGE SCALE GENOMIC DNA]</scope>
    <source>
        <strain evidence="2">NM7</strain>
    </source>
</reference>
<proteinExistence type="predicted"/>
<dbReference type="InterPro" id="IPR054298">
    <property type="entry name" value="BACOVA_00961-like"/>
</dbReference>
<reference evidence="2" key="2">
    <citation type="journal article" date="2017" name="Genome Announc.">
        <title>Draft genome sequence of Paludibacter jiangxiensis NM7(T), a propionate-producing fermentative bacterium.</title>
        <authorList>
            <person name="Qiu Y.-L."/>
            <person name="Tourlousse D.M."/>
            <person name="Matsuura N."/>
            <person name="Ohashi A."/>
            <person name="Sekiguchi Y."/>
        </authorList>
    </citation>
    <scope>NUCLEOTIDE SEQUENCE [LARGE SCALE GENOMIC DNA]</scope>
    <source>
        <strain evidence="2">NM7</strain>
    </source>
</reference>
<gene>
    <name evidence="1" type="ORF">PJIAN_4398</name>
</gene>
<dbReference type="Proteomes" id="UP000076586">
    <property type="component" value="Unassembled WGS sequence"/>
</dbReference>
<comment type="caution">
    <text evidence="1">The sequence shown here is derived from an EMBL/GenBank/DDBJ whole genome shotgun (WGS) entry which is preliminary data.</text>
</comment>
<name>A0A171AJV7_9BACT</name>
<evidence type="ECO:0008006" key="3">
    <source>
        <dbReference type="Google" id="ProtNLM"/>
    </source>
</evidence>
<dbReference type="PROSITE" id="PS51257">
    <property type="entry name" value="PROKAR_LIPOPROTEIN"/>
    <property type="match status" value="1"/>
</dbReference>
<dbReference type="EMBL" id="BDCR01000004">
    <property type="protein sequence ID" value="GAT63856.1"/>
    <property type="molecule type" value="Genomic_DNA"/>
</dbReference>
<organism evidence="1 2">
    <name type="scientific">Paludibacter jiangxiensis</name>
    <dbReference type="NCBI Taxonomy" id="681398"/>
    <lineage>
        <taxon>Bacteria</taxon>
        <taxon>Pseudomonadati</taxon>
        <taxon>Bacteroidota</taxon>
        <taxon>Bacteroidia</taxon>
        <taxon>Bacteroidales</taxon>
        <taxon>Paludibacteraceae</taxon>
        <taxon>Paludibacter</taxon>
    </lineage>
</organism>
<evidence type="ECO:0000313" key="1">
    <source>
        <dbReference type="EMBL" id="GAT63856.1"/>
    </source>
</evidence>
<protein>
    <recommendedName>
        <fullName evidence="3">Lipoprotein</fullName>
    </recommendedName>
</protein>
<keyword evidence="2" id="KW-1185">Reference proteome</keyword>
<accession>A0A171AJV7</accession>
<dbReference type="Gene3D" id="3.10.450.410">
    <property type="match status" value="1"/>
</dbReference>
<sequence>MKKLNIHIACMFFILILITSCNFKGNTYTKEKIIKDTLISEDFDLFSKHFYSDSVFQMSRIEFPLKGLYNEPVETTILSQIGDTILYVWERKKWKILKTSFTNNKDTSIKDCYGTKYIRRIKKNSTEVIDSVYIEDSGFITVQKFKIKNKKWYLTYYEIYNN</sequence>
<evidence type="ECO:0000313" key="2">
    <source>
        <dbReference type="Proteomes" id="UP000076586"/>
    </source>
</evidence>
<dbReference type="RefSeq" id="WP_153802562.1">
    <property type="nucleotide sequence ID" value="NZ_BDCR01000004.1"/>
</dbReference>
<dbReference type="Pfam" id="PF22057">
    <property type="entry name" value="BACOVA_00961-like"/>
    <property type="match status" value="1"/>
</dbReference>
<dbReference type="OrthoDB" id="1043604at2"/>
<dbReference type="AlphaFoldDB" id="A0A171AJV7"/>